<evidence type="ECO:0000313" key="3">
    <source>
        <dbReference type="Proteomes" id="UP000053105"/>
    </source>
</evidence>
<sequence>MSALAAKLNGKHLERIFDVRVVVSPREKPVKKAVEVNDSLKLYSEICGPSARSFCAGRPKTDASLVERGEIFDVTEFYDTRFSKLNLDYSRDTQYTRPDRPFILPSVIFSRSRCSISDSHSNDPFISAEEKGTTASDKSGKDDRRDSKNHLSGRLFHVPHLFLHPLQRHLVDTDTRGAPEFEKNSTVKIYDELRWKKNSEEAKPKRDLARNSRVNIRCFFE</sequence>
<name>A0A0M8ZUJ5_9HYME</name>
<dbReference type="AlphaFoldDB" id="A0A0M8ZUJ5"/>
<evidence type="ECO:0000256" key="1">
    <source>
        <dbReference type="SAM" id="MobiDB-lite"/>
    </source>
</evidence>
<dbReference type="Proteomes" id="UP000053105">
    <property type="component" value="Unassembled WGS sequence"/>
</dbReference>
<gene>
    <name evidence="2" type="ORF">WN51_06238</name>
</gene>
<feature type="compositionally biased region" description="Basic and acidic residues" evidence="1">
    <location>
        <begin position="128"/>
        <end position="149"/>
    </location>
</feature>
<organism evidence="2 3">
    <name type="scientific">Melipona quadrifasciata</name>
    <dbReference type="NCBI Taxonomy" id="166423"/>
    <lineage>
        <taxon>Eukaryota</taxon>
        <taxon>Metazoa</taxon>
        <taxon>Ecdysozoa</taxon>
        <taxon>Arthropoda</taxon>
        <taxon>Hexapoda</taxon>
        <taxon>Insecta</taxon>
        <taxon>Pterygota</taxon>
        <taxon>Neoptera</taxon>
        <taxon>Endopterygota</taxon>
        <taxon>Hymenoptera</taxon>
        <taxon>Apocrita</taxon>
        <taxon>Aculeata</taxon>
        <taxon>Apoidea</taxon>
        <taxon>Anthophila</taxon>
        <taxon>Apidae</taxon>
        <taxon>Melipona</taxon>
    </lineage>
</organism>
<protein>
    <submittedName>
        <fullName evidence="2">Uncharacterized protein</fullName>
    </submittedName>
</protein>
<proteinExistence type="predicted"/>
<dbReference type="EMBL" id="KQ435879">
    <property type="protein sequence ID" value="KOX69893.1"/>
    <property type="molecule type" value="Genomic_DNA"/>
</dbReference>
<accession>A0A0M8ZUJ5</accession>
<evidence type="ECO:0000313" key="2">
    <source>
        <dbReference type="EMBL" id="KOX69893.1"/>
    </source>
</evidence>
<reference evidence="2 3" key="1">
    <citation type="submission" date="2015-07" db="EMBL/GenBank/DDBJ databases">
        <title>The genome of Melipona quadrifasciata.</title>
        <authorList>
            <person name="Pan H."/>
            <person name="Kapheim K."/>
        </authorList>
    </citation>
    <scope>NUCLEOTIDE SEQUENCE [LARGE SCALE GENOMIC DNA]</scope>
    <source>
        <strain evidence="2">0111107301</strain>
        <tissue evidence="2">Whole body</tissue>
    </source>
</reference>
<keyword evidence="3" id="KW-1185">Reference proteome</keyword>
<feature type="region of interest" description="Disordered" evidence="1">
    <location>
        <begin position="114"/>
        <end position="149"/>
    </location>
</feature>